<evidence type="ECO:0000256" key="4">
    <source>
        <dbReference type="PROSITE-ProRule" id="PRU01161"/>
    </source>
</evidence>
<organism evidence="5 6">
    <name type="scientific">Salinibacter ruber</name>
    <dbReference type="NCBI Taxonomy" id="146919"/>
    <lineage>
        <taxon>Bacteria</taxon>
        <taxon>Pseudomonadati</taxon>
        <taxon>Rhodothermota</taxon>
        <taxon>Rhodothermia</taxon>
        <taxon>Rhodothermales</taxon>
        <taxon>Salinibacteraceae</taxon>
        <taxon>Salinibacter</taxon>
    </lineage>
</organism>
<dbReference type="AlphaFoldDB" id="A0A9X2Q415"/>
<dbReference type="PANTHER" id="PTHR14226:SF29">
    <property type="entry name" value="NEUROPATHY TARGET ESTERASE SWS"/>
    <property type="match status" value="1"/>
</dbReference>
<protein>
    <submittedName>
        <fullName evidence="5">NTE family protein</fullName>
    </submittedName>
</protein>
<dbReference type="InterPro" id="IPR050301">
    <property type="entry name" value="NTE"/>
</dbReference>
<accession>A0A9X2Q415</accession>
<dbReference type="EMBL" id="JANUAE010000004">
    <property type="protein sequence ID" value="MCS3709674.1"/>
    <property type="molecule type" value="Genomic_DNA"/>
</dbReference>
<dbReference type="GO" id="GO:0016787">
    <property type="term" value="F:hydrolase activity"/>
    <property type="evidence" value="ECO:0007669"/>
    <property type="project" value="UniProtKB-UniRule"/>
</dbReference>
<keyword evidence="1 4" id="KW-0378">Hydrolase</keyword>
<dbReference type="Gene3D" id="3.40.1090.10">
    <property type="entry name" value="Cytosolic phospholipase A2 catalytic domain"/>
    <property type="match status" value="2"/>
</dbReference>
<dbReference type="PROSITE" id="PS51635">
    <property type="entry name" value="PNPLA"/>
    <property type="match status" value="1"/>
</dbReference>
<dbReference type="GO" id="GO:0016042">
    <property type="term" value="P:lipid catabolic process"/>
    <property type="evidence" value="ECO:0007669"/>
    <property type="project" value="UniProtKB-UniRule"/>
</dbReference>
<dbReference type="GeneID" id="83729300"/>
<dbReference type="InterPro" id="IPR002641">
    <property type="entry name" value="PNPLA_dom"/>
</dbReference>
<dbReference type="PANTHER" id="PTHR14226">
    <property type="entry name" value="NEUROPATHY TARGET ESTERASE/SWISS CHEESE D.MELANOGASTER"/>
    <property type="match status" value="1"/>
</dbReference>
<feature type="active site" description="Proton acceptor" evidence="4">
    <location>
        <position position="189"/>
    </location>
</feature>
<feature type="short sequence motif" description="DGA/G" evidence="4">
    <location>
        <begin position="189"/>
        <end position="191"/>
    </location>
</feature>
<evidence type="ECO:0000256" key="1">
    <source>
        <dbReference type="ARBA" id="ARBA00022801"/>
    </source>
</evidence>
<gene>
    <name evidence="5" type="ORF">GGP61_001278</name>
</gene>
<feature type="active site" description="Nucleophile" evidence="4">
    <location>
        <position position="51"/>
    </location>
</feature>
<evidence type="ECO:0000256" key="3">
    <source>
        <dbReference type="ARBA" id="ARBA00023098"/>
    </source>
</evidence>
<evidence type="ECO:0000256" key="2">
    <source>
        <dbReference type="ARBA" id="ARBA00022963"/>
    </source>
</evidence>
<comment type="caution">
    <text evidence="5">The sequence shown here is derived from an EMBL/GenBank/DDBJ whole genome shotgun (WGS) entry which is preliminary data.</text>
</comment>
<dbReference type="SUPFAM" id="SSF52151">
    <property type="entry name" value="FabD/lysophospholipase-like"/>
    <property type="match status" value="1"/>
</dbReference>
<evidence type="ECO:0000313" key="5">
    <source>
        <dbReference type="EMBL" id="MCS3709674.1"/>
    </source>
</evidence>
<proteinExistence type="predicted"/>
<name>A0A9X2Q415_9BACT</name>
<dbReference type="Pfam" id="PF01734">
    <property type="entry name" value="Patatin"/>
    <property type="match status" value="1"/>
</dbReference>
<comment type="caution">
    <text evidence="4">Lacks conserved residue(s) required for the propagation of feature annotation.</text>
</comment>
<keyword evidence="2 4" id="KW-0442">Lipid degradation</keyword>
<evidence type="ECO:0000313" key="6">
    <source>
        <dbReference type="Proteomes" id="UP001155057"/>
    </source>
</evidence>
<reference evidence="5" key="1">
    <citation type="submission" date="2022-08" db="EMBL/GenBank/DDBJ databases">
        <title>Genomic Encyclopedia of Type Strains, Phase V (KMG-V): Genome sequencing to study the core and pangenomes of soil and plant-associated prokaryotes.</title>
        <authorList>
            <person name="Whitman W."/>
        </authorList>
    </citation>
    <scope>NUCLEOTIDE SEQUENCE</scope>
    <source>
        <strain evidence="5">SP3049</strain>
    </source>
</reference>
<sequence length="304" mass="33007">MPRDKPMTDIPSHRSFTLVLASGGARGYAHAGVLRALEAEGLRPSAIVGVSMGAVIGATYALRRDWYEAVLGVDTSPFPSRLPTTEEWEGSSWQRFSAIGAYARIAYESTFGWGVGKRSFRHTTSTLRTLTKDRDLDEGRIPVAVCATNIQTGSREILRSGPAAEAAYASAAIPGIFPPGRRGDQQLVDGAYADIAPVDVARTFDTSLVLVVDPTQPLAPTQVENGFQAMLRAVEICQMRHADLRFDDADLVLRPPFRRTIDTLEFDARRECVAAGMRAVRQSRDALHELVQPSSGTLTSSSES</sequence>
<dbReference type="InterPro" id="IPR016035">
    <property type="entry name" value="Acyl_Trfase/lysoPLipase"/>
</dbReference>
<feature type="short sequence motif" description="GXSXG" evidence="4">
    <location>
        <begin position="49"/>
        <end position="53"/>
    </location>
</feature>
<keyword evidence="3 4" id="KW-0443">Lipid metabolism</keyword>
<dbReference type="Proteomes" id="UP001155057">
    <property type="component" value="Unassembled WGS sequence"/>
</dbReference>
<dbReference type="RefSeq" id="WP_118827267.1">
    <property type="nucleotide sequence ID" value="NZ_CP030356.1"/>
</dbReference>